<dbReference type="InterPro" id="IPR048509">
    <property type="entry name" value="TMEM106_C"/>
</dbReference>
<feature type="transmembrane region" description="Helical" evidence="7">
    <location>
        <begin position="113"/>
        <end position="136"/>
    </location>
</feature>
<dbReference type="Pfam" id="PF21002">
    <property type="entry name" value="TMEM106_N"/>
    <property type="match status" value="1"/>
</dbReference>
<keyword evidence="5 7" id="KW-0472">Membrane</keyword>
<comment type="caution">
    <text evidence="10">The sequence shown here is derived from an EMBL/GenBank/DDBJ whole genome shotgun (WGS) entry which is preliminary data.</text>
</comment>
<evidence type="ECO:0000256" key="5">
    <source>
        <dbReference type="ARBA" id="ARBA00023136"/>
    </source>
</evidence>
<dbReference type="Pfam" id="PF07092">
    <property type="entry name" value="TMEM106"/>
    <property type="match status" value="1"/>
</dbReference>
<evidence type="ECO:0000259" key="8">
    <source>
        <dbReference type="Pfam" id="PF07092"/>
    </source>
</evidence>
<dbReference type="PANTHER" id="PTHR28556:SF4">
    <property type="entry name" value="TRANSMEMBRANE PROTEIN 106A"/>
    <property type="match status" value="1"/>
</dbReference>
<proteinExistence type="inferred from homology"/>
<keyword evidence="4 7" id="KW-1133">Transmembrane helix</keyword>
<gene>
    <name evidence="10" type="ORF">V1264_014694</name>
</gene>
<dbReference type="Proteomes" id="UP001374579">
    <property type="component" value="Unassembled WGS sequence"/>
</dbReference>
<dbReference type="GO" id="GO:0012505">
    <property type="term" value="C:endomembrane system"/>
    <property type="evidence" value="ECO:0007669"/>
    <property type="project" value="UniProtKB-SubCell"/>
</dbReference>
<reference evidence="10 11" key="1">
    <citation type="submission" date="2024-02" db="EMBL/GenBank/DDBJ databases">
        <title>Chromosome-scale genome assembly of the rough periwinkle Littorina saxatilis.</title>
        <authorList>
            <person name="De Jode A."/>
            <person name="Faria R."/>
            <person name="Formenti G."/>
            <person name="Sims Y."/>
            <person name="Smith T.P."/>
            <person name="Tracey A."/>
            <person name="Wood J.M.D."/>
            <person name="Zagrodzka Z.B."/>
            <person name="Johannesson K."/>
            <person name="Butlin R.K."/>
            <person name="Leder E.H."/>
        </authorList>
    </citation>
    <scope>NUCLEOTIDE SEQUENCE [LARGE SCALE GENOMIC DNA]</scope>
    <source>
        <strain evidence="10">Snail1</strain>
        <tissue evidence="10">Muscle</tissue>
    </source>
</reference>
<evidence type="ECO:0000256" key="2">
    <source>
        <dbReference type="ARBA" id="ARBA00008111"/>
    </source>
</evidence>
<feature type="region of interest" description="Disordered" evidence="6">
    <location>
        <begin position="35"/>
        <end position="71"/>
    </location>
</feature>
<feature type="domain" description="Transmembrane protein 106 N-terminal" evidence="9">
    <location>
        <begin position="75"/>
        <end position="113"/>
    </location>
</feature>
<dbReference type="EMBL" id="JBAMIC010000003">
    <property type="protein sequence ID" value="KAK7110894.1"/>
    <property type="molecule type" value="Genomic_DNA"/>
</dbReference>
<comment type="subcellular location">
    <subcellularLocation>
        <location evidence="1">Endomembrane system</location>
    </subcellularLocation>
</comment>
<name>A0AAN9BT54_9CAEN</name>
<dbReference type="PANTHER" id="PTHR28556">
    <property type="entry name" value="TRANSMEMBRANE PROTEIN 106B"/>
    <property type="match status" value="1"/>
</dbReference>
<feature type="compositionally biased region" description="Low complexity" evidence="6">
    <location>
        <begin position="46"/>
        <end position="57"/>
    </location>
</feature>
<evidence type="ECO:0000256" key="7">
    <source>
        <dbReference type="SAM" id="Phobius"/>
    </source>
</evidence>
<sequence>MELHNVSGVDIPKSEENMADAAVIYDYGSSYGSTGSVNGNAAPGDTTRLIRSSRSSTPVRNGRQGSDDGYEELFKDSVPCPSCRGLGRVPRDQESQLVALIPMRDKRLKPRRTVQYVVVMMVVCLLVMGLCLFFLFPRNVVVSSNRPLLKPLSLDLNTSASFVNLTVTNFYNFTNDNFYPVKILGGQMIAMYEEKVLATTINHTKVDVGIKSYQTYSLTMDLVLSKANEFGFLVAFCEDSRPWVHNLPIRFELAANYTYLGHVEQTSLQTFQQVSCYNGSASLQT</sequence>
<evidence type="ECO:0000256" key="3">
    <source>
        <dbReference type="ARBA" id="ARBA00022692"/>
    </source>
</evidence>
<evidence type="ECO:0000313" key="10">
    <source>
        <dbReference type="EMBL" id="KAK7110894.1"/>
    </source>
</evidence>
<evidence type="ECO:0000256" key="6">
    <source>
        <dbReference type="SAM" id="MobiDB-lite"/>
    </source>
</evidence>
<organism evidence="10 11">
    <name type="scientific">Littorina saxatilis</name>
    <dbReference type="NCBI Taxonomy" id="31220"/>
    <lineage>
        <taxon>Eukaryota</taxon>
        <taxon>Metazoa</taxon>
        <taxon>Spiralia</taxon>
        <taxon>Lophotrochozoa</taxon>
        <taxon>Mollusca</taxon>
        <taxon>Gastropoda</taxon>
        <taxon>Caenogastropoda</taxon>
        <taxon>Littorinimorpha</taxon>
        <taxon>Littorinoidea</taxon>
        <taxon>Littorinidae</taxon>
        <taxon>Littorina</taxon>
    </lineage>
</organism>
<evidence type="ECO:0000259" key="9">
    <source>
        <dbReference type="Pfam" id="PF21002"/>
    </source>
</evidence>
<evidence type="ECO:0000256" key="4">
    <source>
        <dbReference type="ARBA" id="ARBA00022989"/>
    </source>
</evidence>
<dbReference type="InterPro" id="IPR048511">
    <property type="entry name" value="TMEM106_N"/>
</dbReference>
<keyword evidence="11" id="KW-1185">Reference proteome</keyword>
<protein>
    <submittedName>
        <fullName evidence="10">Uncharacterized protein</fullName>
    </submittedName>
</protein>
<evidence type="ECO:0000256" key="1">
    <source>
        <dbReference type="ARBA" id="ARBA00004308"/>
    </source>
</evidence>
<keyword evidence="3 7" id="KW-0812">Transmembrane</keyword>
<dbReference type="AlphaFoldDB" id="A0AAN9BT54"/>
<evidence type="ECO:0000313" key="11">
    <source>
        <dbReference type="Proteomes" id="UP001374579"/>
    </source>
</evidence>
<dbReference type="InterPro" id="IPR009790">
    <property type="entry name" value="TMEM106"/>
</dbReference>
<accession>A0AAN9BT54</accession>
<comment type="similarity">
    <text evidence="2">Belongs to the TMEM106 family.</text>
</comment>
<feature type="domain" description="Transmembrane protein 106 C-terminal" evidence="8">
    <location>
        <begin position="149"/>
        <end position="278"/>
    </location>
</feature>